<feature type="transmembrane region" description="Helical" evidence="1">
    <location>
        <begin position="55"/>
        <end position="75"/>
    </location>
</feature>
<gene>
    <name evidence="2" type="ORF">ELS83_00300</name>
</gene>
<feature type="transmembrane region" description="Helical" evidence="1">
    <location>
        <begin position="90"/>
        <end position="109"/>
    </location>
</feature>
<accession>A0ABX1WQI9</accession>
<feature type="transmembrane region" description="Helical" evidence="1">
    <location>
        <begin position="6"/>
        <end position="22"/>
    </location>
</feature>
<evidence type="ECO:0000256" key="1">
    <source>
        <dbReference type="SAM" id="Phobius"/>
    </source>
</evidence>
<dbReference type="RefSeq" id="WP_171593502.1">
    <property type="nucleotide sequence ID" value="NZ_RZNH01000001.1"/>
</dbReference>
<protein>
    <submittedName>
        <fullName evidence="2">Uncharacterized protein</fullName>
    </submittedName>
</protein>
<comment type="caution">
    <text evidence="2">The sequence shown here is derived from an EMBL/GenBank/DDBJ whole genome shotgun (WGS) entry which is preliminary data.</text>
</comment>
<keyword evidence="1" id="KW-0472">Membrane</keyword>
<proteinExistence type="predicted"/>
<dbReference type="EMBL" id="RZNH01000001">
    <property type="protein sequence ID" value="NOU58235.1"/>
    <property type="molecule type" value="Genomic_DNA"/>
</dbReference>
<sequence length="115" mass="13053">MSKEIYIVIGLCVFAFLLGGRLKKALNSKGQKQTKRKSKPAKKEVSPTQIKLRRIFTIAMLVLVFGIVIFMIPALSRDLLTHNGNISENLILRILIVAFAIYILFMGFMKIRKSK</sequence>
<name>A0ABX1WQI9_9BACT</name>
<evidence type="ECO:0000313" key="2">
    <source>
        <dbReference type="EMBL" id="NOU58235.1"/>
    </source>
</evidence>
<keyword evidence="1" id="KW-1133">Transmembrane helix</keyword>
<evidence type="ECO:0000313" key="3">
    <source>
        <dbReference type="Proteomes" id="UP000732105"/>
    </source>
</evidence>
<keyword evidence="3" id="KW-1185">Reference proteome</keyword>
<dbReference type="Proteomes" id="UP000732105">
    <property type="component" value="Unassembled WGS sequence"/>
</dbReference>
<organism evidence="2 3">
    <name type="scientific">Marinifilum caeruleilacunae</name>
    <dbReference type="NCBI Taxonomy" id="2499076"/>
    <lineage>
        <taxon>Bacteria</taxon>
        <taxon>Pseudomonadati</taxon>
        <taxon>Bacteroidota</taxon>
        <taxon>Bacteroidia</taxon>
        <taxon>Marinilabiliales</taxon>
        <taxon>Marinifilaceae</taxon>
    </lineage>
</organism>
<keyword evidence="1" id="KW-0812">Transmembrane</keyword>
<reference evidence="2 3" key="1">
    <citation type="submission" date="2018-12" db="EMBL/GenBank/DDBJ databases">
        <title>Marinifilum JC070 sp. nov., a marine bacterium isolated from Yongle Blue Hole in the South China Sea.</title>
        <authorList>
            <person name="Fu T."/>
        </authorList>
    </citation>
    <scope>NUCLEOTIDE SEQUENCE [LARGE SCALE GENOMIC DNA]</scope>
    <source>
        <strain evidence="2 3">JC070</strain>
    </source>
</reference>